<dbReference type="CDD" id="cd06587">
    <property type="entry name" value="VOC"/>
    <property type="match status" value="1"/>
</dbReference>
<accession>A0ABW4NEW8</accession>
<dbReference type="InterPro" id="IPR029068">
    <property type="entry name" value="Glyas_Bleomycin-R_OHBP_Dase"/>
</dbReference>
<proteinExistence type="predicted"/>
<dbReference type="SUPFAM" id="SSF54593">
    <property type="entry name" value="Glyoxalase/Bleomycin resistance protein/Dihydroxybiphenyl dioxygenase"/>
    <property type="match status" value="1"/>
</dbReference>
<evidence type="ECO:0000313" key="3">
    <source>
        <dbReference type="Proteomes" id="UP001597283"/>
    </source>
</evidence>
<gene>
    <name evidence="2" type="ORF">ACFSC3_09660</name>
</gene>
<dbReference type="Gene3D" id="3.10.180.10">
    <property type="entry name" value="2,3-Dihydroxybiphenyl 1,2-Dioxygenase, domain 1"/>
    <property type="match status" value="1"/>
</dbReference>
<keyword evidence="3" id="KW-1185">Reference proteome</keyword>
<dbReference type="InterPro" id="IPR037523">
    <property type="entry name" value="VOC_core"/>
</dbReference>
<sequence length="138" mass="15727">MSETLEKTKTEPTLKLKFYSHATLECGDIKRTRAFFDEFLGFETVQMSPASFWARMGGDQVIVVVKTAEASGEMNFLNHNGLDVSTDAEVDAAYEMVQRDAEKWGLRKITKPTVVHGTYCFYFWDLDGNAWEILSNPR</sequence>
<dbReference type="EMBL" id="JBHUFC010000003">
    <property type="protein sequence ID" value="MFD1787840.1"/>
    <property type="molecule type" value="Genomic_DNA"/>
</dbReference>
<dbReference type="Pfam" id="PF00903">
    <property type="entry name" value="Glyoxalase"/>
    <property type="match status" value="1"/>
</dbReference>
<organism evidence="2 3">
    <name type="scientific">Sphingomonas floccifaciens</name>
    <dbReference type="NCBI Taxonomy" id="1844115"/>
    <lineage>
        <taxon>Bacteria</taxon>
        <taxon>Pseudomonadati</taxon>
        <taxon>Pseudomonadota</taxon>
        <taxon>Alphaproteobacteria</taxon>
        <taxon>Sphingomonadales</taxon>
        <taxon>Sphingomonadaceae</taxon>
        <taxon>Sphingomonas</taxon>
    </lineage>
</organism>
<dbReference type="RefSeq" id="WP_380940201.1">
    <property type="nucleotide sequence ID" value="NZ_JBHUFC010000003.1"/>
</dbReference>
<comment type="caution">
    <text evidence="2">The sequence shown here is derived from an EMBL/GenBank/DDBJ whole genome shotgun (WGS) entry which is preliminary data.</text>
</comment>
<dbReference type="PROSITE" id="PS51819">
    <property type="entry name" value="VOC"/>
    <property type="match status" value="1"/>
</dbReference>
<dbReference type="InterPro" id="IPR004360">
    <property type="entry name" value="Glyas_Fos-R_dOase_dom"/>
</dbReference>
<evidence type="ECO:0000313" key="2">
    <source>
        <dbReference type="EMBL" id="MFD1787840.1"/>
    </source>
</evidence>
<evidence type="ECO:0000259" key="1">
    <source>
        <dbReference type="PROSITE" id="PS51819"/>
    </source>
</evidence>
<name>A0ABW4NEW8_9SPHN</name>
<reference evidence="3" key="1">
    <citation type="journal article" date="2019" name="Int. J. Syst. Evol. Microbiol.">
        <title>The Global Catalogue of Microorganisms (GCM) 10K type strain sequencing project: providing services to taxonomists for standard genome sequencing and annotation.</title>
        <authorList>
            <consortium name="The Broad Institute Genomics Platform"/>
            <consortium name="The Broad Institute Genome Sequencing Center for Infectious Disease"/>
            <person name="Wu L."/>
            <person name="Ma J."/>
        </authorList>
    </citation>
    <scope>NUCLEOTIDE SEQUENCE [LARGE SCALE GENOMIC DNA]</scope>
    <source>
        <strain evidence="3">Q85</strain>
    </source>
</reference>
<dbReference type="Proteomes" id="UP001597283">
    <property type="component" value="Unassembled WGS sequence"/>
</dbReference>
<protein>
    <submittedName>
        <fullName evidence="2">VOC family protein</fullName>
    </submittedName>
</protein>
<feature type="domain" description="VOC" evidence="1">
    <location>
        <begin position="18"/>
        <end position="136"/>
    </location>
</feature>